<organism evidence="1 2">
    <name type="scientific">Mycobacterium basiliense</name>
    <dbReference type="NCBI Taxonomy" id="2094119"/>
    <lineage>
        <taxon>Bacteria</taxon>
        <taxon>Bacillati</taxon>
        <taxon>Actinomycetota</taxon>
        <taxon>Actinomycetes</taxon>
        <taxon>Mycobacteriales</taxon>
        <taxon>Mycobacteriaceae</taxon>
        <taxon>Mycobacterium</taxon>
    </lineage>
</organism>
<evidence type="ECO:0000313" key="1">
    <source>
        <dbReference type="EMBL" id="VDM89037.1"/>
    </source>
</evidence>
<name>A0A3S4BII5_9MYCO</name>
<reference evidence="2" key="1">
    <citation type="submission" date="2018-02" db="EMBL/GenBank/DDBJ databases">
        <authorList>
            <person name="Seth-Smith MB H."/>
            <person name="Seth-Smith H."/>
        </authorList>
    </citation>
    <scope>NUCLEOTIDE SEQUENCE [LARGE SCALE GENOMIC DNA]</scope>
</reference>
<evidence type="ECO:0000313" key="2">
    <source>
        <dbReference type="Proteomes" id="UP000269998"/>
    </source>
</evidence>
<sequence>MYAAGVHYSFGRWLVNGSRQGLVALTVDPPAKAKVWFKSVKVSTLWVSVTDPDALVVACTGD</sequence>
<dbReference type="Proteomes" id="UP000269998">
    <property type="component" value="Chromosome"/>
</dbReference>
<dbReference type="EMBL" id="LR130759">
    <property type="protein sequence ID" value="VDM89037.1"/>
    <property type="molecule type" value="Genomic_DNA"/>
</dbReference>
<dbReference type="AlphaFoldDB" id="A0A3S4BII5"/>
<dbReference type="KEGG" id="mbai:MB901379_02604"/>
<gene>
    <name evidence="1" type="ORF">MB901379_02604</name>
</gene>
<proteinExistence type="predicted"/>
<keyword evidence="2" id="KW-1185">Reference proteome</keyword>
<protein>
    <submittedName>
        <fullName evidence="1">Uncharacterized protein</fullName>
    </submittedName>
</protein>
<accession>A0A3S4BII5</accession>